<name>A0A0D9WZQ1_9ORYZ</name>
<sequence>MGNDWTTLTGVLIVLIVERLLADDVTEYIRFRAVCSAWRQQTEDPCVNEGLHPRYLPLSWMMLEETSEAPLRHRFLNTRTGEVKAVKFPEEIDRDNDVMGPTLDGLLTLREKDTHYLSLFNPFTGYVTELPSLVTMIHTMAHDPTLVEPQYHQPTAIGLSDDSAWWDRPVVAIFCKMVNKIAVARPGGKEWRWASFKTLNLQSAASLMGRFYACSQDMLFHLRSDGGWSDPKLEPVVNVNLPILLQPGGIPPNRYTLAAHAGDDARDNKKLTLVREVYYWPNGHPPPPDGFDTLTMPRFCIVYAVDVSTRVVNLSHLDGHALFIGDDRVVWVRPGAFSSRLLREGTVYTCRSHRLFTVGDLRVEPHGPLIVELHGHHVADGSRFECEFLSDNSEEVNPMGIVETLATYVGSDRGGLARPPLYMPADGW</sequence>
<dbReference type="PANTHER" id="PTHR33165:SF63">
    <property type="entry name" value="OS03G0792300 PROTEIN"/>
    <property type="match status" value="1"/>
</dbReference>
<evidence type="ECO:0000313" key="3">
    <source>
        <dbReference type="EnsemblPlants" id="LPERR07G14390.1"/>
    </source>
</evidence>
<reference evidence="3 4" key="1">
    <citation type="submission" date="2012-08" db="EMBL/GenBank/DDBJ databases">
        <title>Oryza genome evolution.</title>
        <authorList>
            <person name="Wing R.A."/>
        </authorList>
    </citation>
    <scope>NUCLEOTIDE SEQUENCE</scope>
</reference>
<dbReference type="Pfam" id="PF03478">
    <property type="entry name" value="Beta-prop_KIB1-4"/>
    <property type="match status" value="1"/>
</dbReference>
<keyword evidence="1" id="KW-0732">Signal</keyword>
<dbReference type="PANTHER" id="PTHR33165">
    <property type="entry name" value="F-BOX DOMAIN CONTAINING PROTEIN-LIKE-RELATED"/>
    <property type="match status" value="1"/>
</dbReference>
<evidence type="ECO:0000256" key="1">
    <source>
        <dbReference type="SAM" id="SignalP"/>
    </source>
</evidence>
<accession>A0A0D9WZQ1</accession>
<keyword evidence="4" id="KW-1185">Reference proteome</keyword>
<dbReference type="InterPro" id="IPR005174">
    <property type="entry name" value="KIB1-4_b-propeller"/>
</dbReference>
<evidence type="ECO:0000313" key="4">
    <source>
        <dbReference type="Proteomes" id="UP000032180"/>
    </source>
</evidence>
<feature type="domain" description="KIB1-4 beta-propeller" evidence="2">
    <location>
        <begin position="81"/>
        <end position="350"/>
    </location>
</feature>
<dbReference type="Gramene" id="LPERR07G14390.1">
    <property type="protein sequence ID" value="LPERR07G14390.1"/>
    <property type="gene ID" value="LPERR07G14390"/>
</dbReference>
<dbReference type="AlphaFoldDB" id="A0A0D9WZQ1"/>
<organism evidence="3 4">
    <name type="scientific">Leersia perrieri</name>
    <dbReference type="NCBI Taxonomy" id="77586"/>
    <lineage>
        <taxon>Eukaryota</taxon>
        <taxon>Viridiplantae</taxon>
        <taxon>Streptophyta</taxon>
        <taxon>Embryophyta</taxon>
        <taxon>Tracheophyta</taxon>
        <taxon>Spermatophyta</taxon>
        <taxon>Magnoliopsida</taxon>
        <taxon>Liliopsida</taxon>
        <taxon>Poales</taxon>
        <taxon>Poaceae</taxon>
        <taxon>BOP clade</taxon>
        <taxon>Oryzoideae</taxon>
        <taxon>Oryzeae</taxon>
        <taxon>Oryzinae</taxon>
        <taxon>Leersia</taxon>
    </lineage>
</organism>
<evidence type="ECO:0000259" key="2">
    <source>
        <dbReference type="Pfam" id="PF03478"/>
    </source>
</evidence>
<dbReference type="HOGENOM" id="CLU_040241_0_0_1"/>
<dbReference type="STRING" id="77586.A0A0D9WZQ1"/>
<protein>
    <recommendedName>
        <fullName evidence="2">KIB1-4 beta-propeller domain-containing protein</fullName>
    </recommendedName>
</protein>
<reference evidence="3" key="3">
    <citation type="submission" date="2015-04" db="UniProtKB">
        <authorList>
            <consortium name="EnsemblPlants"/>
        </authorList>
    </citation>
    <scope>IDENTIFICATION</scope>
</reference>
<feature type="signal peptide" evidence="1">
    <location>
        <begin position="1"/>
        <end position="22"/>
    </location>
</feature>
<dbReference type="EnsemblPlants" id="LPERR07G14390.1">
    <property type="protein sequence ID" value="LPERR07G14390.1"/>
    <property type="gene ID" value="LPERR07G14390"/>
</dbReference>
<feature type="chain" id="PRO_5002349645" description="KIB1-4 beta-propeller domain-containing protein" evidence="1">
    <location>
        <begin position="23"/>
        <end position="428"/>
    </location>
</feature>
<proteinExistence type="predicted"/>
<reference evidence="4" key="2">
    <citation type="submission" date="2013-12" db="EMBL/GenBank/DDBJ databases">
        <authorList>
            <person name="Yu Y."/>
            <person name="Lee S."/>
            <person name="de Baynast K."/>
            <person name="Wissotski M."/>
            <person name="Liu L."/>
            <person name="Talag J."/>
            <person name="Goicoechea J."/>
            <person name="Angelova A."/>
            <person name="Jetty R."/>
            <person name="Kudrna D."/>
            <person name="Golser W."/>
            <person name="Rivera L."/>
            <person name="Zhang J."/>
            <person name="Wing R."/>
        </authorList>
    </citation>
    <scope>NUCLEOTIDE SEQUENCE</scope>
</reference>
<dbReference type="Proteomes" id="UP000032180">
    <property type="component" value="Chromosome 7"/>
</dbReference>